<keyword evidence="2" id="KW-1185">Reference proteome</keyword>
<name>A0AAE0SAG8_9BIVA</name>
<organism evidence="1 2">
    <name type="scientific">Potamilus streckersoni</name>
    <dbReference type="NCBI Taxonomy" id="2493646"/>
    <lineage>
        <taxon>Eukaryota</taxon>
        <taxon>Metazoa</taxon>
        <taxon>Spiralia</taxon>
        <taxon>Lophotrochozoa</taxon>
        <taxon>Mollusca</taxon>
        <taxon>Bivalvia</taxon>
        <taxon>Autobranchia</taxon>
        <taxon>Heteroconchia</taxon>
        <taxon>Palaeoheterodonta</taxon>
        <taxon>Unionida</taxon>
        <taxon>Unionoidea</taxon>
        <taxon>Unionidae</taxon>
        <taxon>Ambleminae</taxon>
        <taxon>Lampsilini</taxon>
        <taxon>Potamilus</taxon>
    </lineage>
</organism>
<protein>
    <submittedName>
        <fullName evidence="1">Uncharacterized protein</fullName>
    </submittedName>
</protein>
<evidence type="ECO:0000313" key="2">
    <source>
        <dbReference type="Proteomes" id="UP001195483"/>
    </source>
</evidence>
<dbReference type="Proteomes" id="UP001195483">
    <property type="component" value="Unassembled WGS sequence"/>
</dbReference>
<dbReference type="EMBL" id="JAEAOA010000892">
    <property type="protein sequence ID" value="KAK3588306.1"/>
    <property type="molecule type" value="Genomic_DNA"/>
</dbReference>
<reference evidence="1" key="1">
    <citation type="journal article" date="2021" name="Genome Biol. Evol.">
        <title>A High-Quality Reference Genome for a Parasitic Bivalve with Doubly Uniparental Inheritance (Bivalvia: Unionida).</title>
        <authorList>
            <person name="Smith C.H."/>
        </authorList>
    </citation>
    <scope>NUCLEOTIDE SEQUENCE</scope>
    <source>
        <strain evidence="1">CHS0354</strain>
    </source>
</reference>
<sequence>MRIILGRKEVLVVFNGRSLIRVFIQMMSSSQSAITRCIFLSLICVLLLLPSVSAQAAGPPSPRCIYLPEHGACVPRCVLRPDLPVVSKRIRECDETVLICQDERCGCIVKNLLETIYL</sequence>
<proteinExistence type="predicted"/>
<accession>A0AAE0SAG8</accession>
<reference evidence="1" key="3">
    <citation type="submission" date="2023-05" db="EMBL/GenBank/DDBJ databases">
        <authorList>
            <person name="Smith C.H."/>
        </authorList>
    </citation>
    <scope>NUCLEOTIDE SEQUENCE</scope>
    <source>
        <strain evidence="1">CHS0354</strain>
        <tissue evidence="1">Mantle</tissue>
    </source>
</reference>
<dbReference type="AlphaFoldDB" id="A0AAE0SAG8"/>
<gene>
    <name evidence="1" type="ORF">CHS0354_014399</name>
</gene>
<comment type="caution">
    <text evidence="1">The sequence shown here is derived from an EMBL/GenBank/DDBJ whole genome shotgun (WGS) entry which is preliminary data.</text>
</comment>
<evidence type="ECO:0000313" key="1">
    <source>
        <dbReference type="EMBL" id="KAK3588306.1"/>
    </source>
</evidence>
<reference evidence="1" key="2">
    <citation type="journal article" date="2021" name="Genome Biol. Evol.">
        <title>Developing a high-quality reference genome for a parasitic bivalve with doubly uniparental inheritance (Bivalvia: Unionida).</title>
        <authorList>
            <person name="Smith C.H."/>
        </authorList>
    </citation>
    <scope>NUCLEOTIDE SEQUENCE</scope>
    <source>
        <strain evidence="1">CHS0354</strain>
        <tissue evidence="1">Mantle</tissue>
    </source>
</reference>